<dbReference type="InterPro" id="IPR016032">
    <property type="entry name" value="Sig_transdc_resp-reg_C-effctor"/>
</dbReference>
<keyword evidence="4" id="KW-1133">Transmembrane helix</keyword>
<keyword evidence="2" id="KW-0238">DNA-binding</keyword>
<keyword evidence="4" id="KW-0472">Membrane</keyword>
<dbReference type="PANTHER" id="PTHR44688">
    <property type="entry name" value="DNA-BINDING TRANSCRIPTIONAL ACTIVATOR DEVR_DOSR"/>
    <property type="match status" value="1"/>
</dbReference>
<evidence type="ECO:0000256" key="2">
    <source>
        <dbReference type="ARBA" id="ARBA00023125"/>
    </source>
</evidence>
<evidence type="ECO:0000256" key="3">
    <source>
        <dbReference type="ARBA" id="ARBA00023163"/>
    </source>
</evidence>
<organism evidence="7 8">
    <name type="scientific">Aquimarina hainanensis</name>
    <dbReference type="NCBI Taxonomy" id="1578017"/>
    <lineage>
        <taxon>Bacteria</taxon>
        <taxon>Pseudomonadati</taxon>
        <taxon>Bacteroidota</taxon>
        <taxon>Flavobacteriia</taxon>
        <taxon>Flavobacteriales</taxon>
        <taxon>Flavobacteriaceae</taxon>
        <taxon>Aquimarina</taxon>
    </lineage>
</organism>
<evidence type="ECO:0000256" key="5">
    <source>
        <dbReference type="SAM" id="SignalP"/>
    </source>
</evidence>
<evidence type="ECO:0000313" key="8">
    <source>
        <dbReference type="Proteomes" id="UP001597459"/>
    </source>
</evidence>
<dbReference type="PROSITE" id="PS50043">
    <property type="entry name" value="HTH_LUXR_2"/>
    <property type="match status" value="1"/>
</dbReference>
<keyword evidence="3" id="KW-0804">Transcription</keyword>
<keyword evidence="1" id="KW-0805">Transcription regulation</keyword>
<dbReference type="InterPro" id="IPR036388">
    <property type="entry name" value="WH-like_DNA-bd_sf"/>
</dbReference>
<evidence type="ECO:0000256" key="1">
    <source>
        <dbReference type="ARBA" id="ARBA00023015"/>
    </source>
</evidence>
<gene>
    <name evidence="7" type="ORF">ACFSTE_09200</name>
</gene>
<dbReference type="InterPro" id="IPR000792">
    <property type="entry name" value="Tscrpt_reg_LuxR_C"/>
</dbReference>
<dbReference type="PRINTS" id="PR00038">
    <property type="entry name" value="HTHLUXR"/>
</dbReference>
<dbReference type="Gene3D" id="1.10.10.10">
    <property type="entry name" value="Winged helix-like DNA-binding domain superfamily/Winged helix DNA-binding domain"/>
    <property type="match status" value="1"/>
</dbReference>
<protein>
    <submittedName>
        <fullName evidence="7">Response regulator transcription factor</fullName>
    </submittedName>
</protein>
<dbReference type="SMART" id="SM00421">
    <property type="entry name" value="HTH_LUXR"/>
    <property type="match status" value="1"/>
</dbReference>
<dbReference type="EMBL" id="JBHULX010000013">
    <property type="protein sequence ID" value="MFD2591006.1"/>
    <property type="molecule type" value="Genomic_DNA"/>
</dbReference>
<comment type="caution">
    <text evidence="7">The sequence shown here is derived from an EMBL/GenBank/DDBJ whole genome shotgun (WGS) entry which is preliminary data.</text>
</comment>
<dbReference type="SUPFAM" id="SSF46894">
    <property type="entry name" value="C-terminal effector domain of the bipartite response regulators"/>
    <property type="match status" value="1"/>
</dbReference>
<reference evidence="8" key="1">
    <citation type="journal article" date="2019" name="Int. J. Syst. Evol. Microbiol.">
        <title>The Global Catalogue of Microorganisms (GCM) 10K type strain sequencing project: providing services to taxonomists for standard genome sequencing and annotation.</title>
        <authorList>
            <consortium name="The Broad Institute Genomics Platform"/>
            <consortium name="The Broad Institute Genome Sequencing Center for Infectious Disease"/>
            <person name="Wu L."/>
            <person name="Ma J."/>
        </authorList>
    </citation>
    <scope>NUCLEOTIDE SEQUENCE [LARGE SCALE GENOMIC DNA]</scope>
    <source>
        <strain evidence="8">KCTC 42423</strain>
    </source>
</reference>
<feature type="chain" id="PRO_5046558922" evidence="5">
    <location>
        <begin position="22"/>
        <end position="354"/>
    </location>
</feature>
<keyword evidence="5" id="KW-0732">Signal</keyword>
<dbReference type="PANTHER" id="PTHR44688:SF16">
    <property type="entry name" value="DNA-BINDING TRANSCRIPTIONAL ACTIVATOR DEVR_DOSR"/>
    <property type="match status" value="1"/>
</dbReference>
<dbReference type="RefSeq" id="WP_378253174.1">
    <property type="nucleotide sequence ID" value="NZ_JBHSJV010000001.1"/>
</dbReference>
<evidence type="ECO:0000256" key="4">
    <source>
        <dbReference type="SAM" id="Phobius"/>
    </source>
</evidence>
<evidence type="ECO:0000313" key="7">
    <source>
        <dbReference type="EMBL" id="MFD2591006.1"/>
    </source>
</evidence>
<feature type="domain" description="HTH luxR-type" evidence="6">
    <location>
        <begin position="290"/>
        <end position="354"/>
    </location>
</feature>
<feature type="signal peptide" evidence="5">
    <location>
        <begin position="1"/>
        <end position="21"/>
    </location>
</feature>
<evidence type="ECO:0000259" key="6">
    <source>
        <dbReference type="PROSITE" id="PS50043"/>
    </source>
</evidence>
<proteinExistence type="predicted"/>
<keyword evidence="8" id="KW-1185">Reference proteome</keyword>
<name>A0ABW5N7A8_9FLAO</name>
<dbReference type="PROSITE" id="PS00622">
    <property type="entry name" value="HTH_LUXR_1"/>
    <property type="match status" value="1"/>
</dbReference>
<feature type="transmembrane region" description="Helical" evidence="4">
    <location>
        <begin position="261"/>
        <end position="281"/>
    </location>
</feature>
<keyword evidence="4" id="KW-0812">Transmembrane</keyword>
<accession>A0ABW5N7A8</accession>
<dbReference type="Pfam" id="PF00196">
    <property type="entry name" value="GerE"/>
    <property type="match status" value="1"/>
</dbReference>
<dbReference type="CDD" id="cd06170">
    <property type="entry name" value="LuxR_C_like"/>
    <property type="match status" value="1"/>
</dbReference>
<sequence>MRLHPRLLLPFFVLCHTVLMAQYQFSGRIDTTEWSGDVYLSLVEDYRKLHGIYPEQIIKKVIPDSTGFFTFEDNNLPENNHIYKIHVGNCSPNEQQSHLRGVCAHQKEIVFIAKNTDTLTFPFSFDREMFCKVVSNNFKSSTFIQADSLLNEMRYAFGNSSSPANYKINAKKWFKKLQQFGIAQKEPLTELYLYAYLSDKSNRLYSYYLKDLKQNAYYTELKERLLQHYPQTNYSVQYDTEITSDFYRGTPLTTPETFNRWTWILLSGLLLSLAGNAYLLYQFQQRKKTSLPNIHQLTKQEQKILQLIREDKTNKEIAASLFLSLSTIKTHINSLYKKLKVSSREEVKSLKIKE</sequence>
<dbReference type="Proteomes" id="UP001597459">
    <property type="component" value="Unassembled WGS sequence"/>
</dbReference>